<protein>
    <recommendedName>
        <fullName evidence="7">SAC domain-containing protein</fullName>
    </recommendedName>
</protein>
<dbReference type="PANTHER" id="PTHR45738:SF16">
    <property type="entry name" value="SAC DOMAIN, PHOSPHOINOSITIDE PHOSPHATASE SAC, PLANT-RELATED"/>
    <property type="match status" value="1"/>
</dbReference>
<evidence type="ECO:0000256" key="2">
    <source>
        <dbReference type="ARBA" id="ARBA00022554"/>
    </source>
</evidence>
<evidence type="ECO:0000256" key="1">
    <source>
        <dbReference type="ARBA" id="ARBA00004148"/>
    </source>
</evidence>
<keyword evidence="4" id="KW-0472">Membrane</keyword>
<dbReference type="GO" id="GO:0046856">
    <property type="term" value="P:phosphatidylinositol dephosphorylation"/>
    <property type="evidence" value="ECO:0007669"/>
    <property type="project" value="InterPro"/>
</dbReference>
<dbReference type="PANTHER" id="PTHR45738">
    <property type="entry name" value="POLYPHOSPHOINOSITIDE PHOSPHATASE"/>
    <property type="match status" value="1"/>
</dbReference>
<name>A0AA36EJN2_LACSI</name>
<dbReference type="EMBL" id="OX465084">
    <property type="protein sequence ID" value="CAI9298483.1"/>
    <property type="molecule type" value="Genomic_DNA"/>
</dbReference>
<evidence type="ECO:0000259" key="7">
    <source>
        <dbReference type="PROSITE" id="PS50275"/>
    </source>
</evidence>
<dbReference type="InterPro" id="IPR002013">
    <property type="entry name" value="SAC_dom"/>
</dbReference>
<organism evidence="8 9">
    <name type="scientific">Lactuca saligna</name>
    <name type="common">Willowleaf lettuce</name>
    <dbReference type="NCBI Taxonomy" id="75948"/>
    <lineage>
        <taxon>Eukaryota</taxon>
        <taxon>Viridiplantae</taxon>
        <taxon>Streptophyta</taxon>
        <taxon>Embryophyta</taxon>
        <taxon>Tracheophyta</taxon>
        <taxon>Spermatophyta</taxon>
        <taxon>Magnoliopsida</taxon>
        <taxon>eudicotyledons</taxon>
        <taxon>Gunneridae</taxon>
        <taxon>Pentapetalae</taxon>
        <taxon>asterids</taxon>
        <taxon>campanulids</taxon>
        <taxon>Asterales</taxon>
        <taxon>Asteraceae</taxon>
        <taxon>Cichorioideae</taxon>
        <taxon>Cichorieae</taxon>
        <taxon>Lactucinae</taxon>
        <taxon>Lactuca</taxon>
    </lineage>
</organism>
<evidence type="ECO:0000256" key="3">
    <source>
        <dbReference type="ARBA" id="ARBA00022801"/>
    </source>
</evidence>
<comment type="catalytic activity">
    <reaction evidence="5">
        <text>a 1,2-diacyl-sn-glycero-3-phospho-(1D-myo-inositol-3,5-bisphosphate) + H2O = a 1,2-diacyl-sn-glycero-3-phospho-(1D-myo-inositol-3-phosphate) + phosphate</text>
        <dbReference type="Rhea" id="RHEA:32955"/>
        <dbReference type="ChEBI" id="CHEBI:15377"/>
        <dbReference type="ChEBI" id="CHEBI:43474"/>
        <dbReference type="ChEBI" id="CHEBI:57923"/>
        <dbReference type="ChEBI" id="CHEBI:58088"/>
    </reaction>
</comment>
<dbReference type="PROSITE" id="PS50275">
    <property type="entry name" value="SAC"/>
    <property type="match status" value="1"/>
</dbReference>
<evidence type="ECO:0000256" key="4">
    <source>
        <dbReference type="ARBA" id="ARBA00023136"/>
    </source>
</evidence>
<dbReference type="Pfam" id="PF02383">
    <property type="entry name" value="Syja_N"/>
    <property type="match status" value="1"/>
</dbReference>
<dbReference type="InterPro" id="IPR043573">
    <property type="entry name" value="Fig4-like"/>
</dbReference>
<evidence type="ECO:0000256" key="6">
    <source>
        <dbReference type="ARBA" id="ARBA00023464"/>
    </source>
</evidence>
<evidence type="ECO:0000313" key="8">
    <source>
        <dbReference type="EMBL" id="CAI9298483.1"/>
    </source>
</evidence>
<gene>
    <name evidence="8" type="ORF">LSALG_LOCUS37244</name>
</gene>
<reference evidence="8" key="1">
    <citation type="submission" date="2023-04" db="EMBL/GenBank/DDBJ databases">
        <authorList>
            <person name="Vijverberg K."/>
            <person name="Xiong W."/>
            <person name="Schranz E."/>
        </authorList>
    </citation>
    <scope>NUCLEOTIDE SEQUENCE</scope>
</reference>
<comment type="subunit">
    <text evidence="6">Component of the PI(3,5)P2 regulatory complex at least composed of ATG18, SAC/FIG4, FAB1 and VAC14.</text>
</comment>
<keyword evidence="9" id="KW-1185">Reference proteome</keyword>
<keyword evidence="2" id="KW-0926">Vacuole</keyword>
<feature type="domain" description="SAC" evidence="7">
    <location>
        <begin position="53"/>
        <end position="139"/>
    </location>
</feature>
<comment type="subcellular location">
    <subcellularLocation>
        <location evidence="1">Vacuole membrane</location>
        <topology evidence="1">Peripheral membrane protein</topology>
    </subcellularLocation>
</comment>
<accession>A0AA36EJN2</accession>
<dbReference type="Proteomes" id="UP001177003">
    <property type="component" value="Chromosome 8"/>
</dbReference>
<keyword evidence="3" id="KW-0378">Hydrolase</keyword>
<dbReference type="GO" id="GO:0043813">
    <property type="term" value="F:phosphatidylinositol-3,5-bisphosphate 5-phosphatase activity"/>
    <property type="evidence" value="ECO:0007669"/>
    <property type="project" value="InterPro"/>
</dbReference>
<proteinExistence type="predicted"/>
<dbReference type="GO" id="GO:0005774">
    <property type="term" value="C:vacuolar membrane"/>
    <property type="evidence" value="ECO:0007669"/>
    <property type="project" value="UniProtKB-SubCell"/>
</dbReference>
<dbReference type="AlphaFoldDB" id="A0AA36EJN2"/>
<evidence type="ECO:0000256" key="5">
    <source>
        <dbReference type="ARBA" id="ARBA00023337"/>
    </source>
</evidence>
<sequence length="139" mass="15866">MTEVKLQAVVVGPHDIFQALKIVFGKGVWFMMPPETIHVVSFVGLVGDGAALICSLDLTKDFYFSNSYRVMHSFQKNLSTHEKGSFLNETMFVWNEFLTSTIHNQLKNNLWIVALVYGYFKQVKLSIGEKDFKLTLIAR</sequence>
<evidence type="ECO:0000313" key="9">
    <source>
        <dbReference type="Proteomes" id="UP001177003"/>
    </source>
</evidence>